<dbReference type="SMART" id="SM00119">
    <property type="entry name" value="HECTc"/>
    <property type="match status" value="1"/>
</dbReference>
<dbReference type="Gene3D" id="3.90.1750.10">
    <property type="entry name" value="Hect, E3 ligase catalytic domains"/>
    <property type="match status" value="1"/>
</dbReference>
<dbReference type="Gene3D" id="1.25.10.10">
    <property type="entry name" value="Leucine-rich Repeat Variant"/>
    <property type="match status" value="1"/>
</dbReference>
<feature type="compositionally biased region" description="Polar residues" evidence="7">
    <location>
        <begin position="12"/>
        <end position="27"/>
    </location>
</feature>
<reference evidence="9 10" key="1">
    <citation type="journal article" date="2024" name="bioRxiv">
        <title>Comparative genomics of Cryptococcus and Kwoniella reveals pathogenesis evolution and contrasting karyotype dynamics via intercentromeric recombination or chromosome fusion.</title>
        <authorList>
            <person name="Coelho M.A."/>
            <person name="David-Palma M."/>
            <person name="Shea T."/>
            <person name="Bowers K."/>
            <person name="McGinley-Smith S."/>
            <person name="Mohammad A.W."/>
            <person name="Gnirke A."/>
            <person name="Yurkov A.M."/>
            <person name="Nowrousian M."/>
            <person name="Sun S."/>
            <person name="Cuomo C.A."/>
            <person name="Heitman J."/>
        </authorList>
    </citation>
    <scope>NUCLEOTIDE SEQUENCE [LARGE SCALE GENOMIC DNA]</scope>
    <source>
        <strain evidence="9 10">CBS 13917</strain>
    </source>
</reference>
<dbReference type="GO" id="GO:0000209">
    <property type="term" value="P:protein polyubiquitination"/>
    <property type="evidence" value="ECO:0007669"/>
    <property type="project" value="TreeGrafter"/>
</dbReference>
<feature type="region of interest" description="Disordered" evidence="7">
    <location>
        <begin position="790"/>
        <end position="869"/>
    </location>
</feature>
<dbReference type="GO" id="GO:0016607">
    <property type="term" value="C:nuclear speck"/>
    <property type="evidence" value="ECO:0007669"/>
    <property type="project" value="TreeGrafter"/>
</dbReference>
<evidence type="ECO:0000256" key="2">
    <source>
        <dbReference type="ARBA" id="ARBA00006331"/>
    </source>
</evidence>
<evidence type="ECO:0000256" key="5">
    <source>
        <dbReference type="ARBA" id="ARBA00022786"/>
    </source>
</evidence>
<gene>
    <name evidence="9" type="ORF">IAR55_002904</name>
</gene>
<feature type="region of interest" description="Disordered" evidence="7">
    <location>
        <begin position="156"/>
        <end position="307"/>
    </location>
</feature>
<sequence length="2109" mass="226265">MNDDTNQHLSHHLSSSATQHEQATNTNSNVTASETYHQQSDIILGSAASTNQDNTSRRGRQGKRQAEQTYDTSVPESTPAHLASITRRSTRLSIANSVVDTNSPSSTSGNERKKVLSEAGPTDSTSSKSPIARGSTLLTMEMTHLTNRLRHLQLSRARNPSSTPINPPSHITDNLVADSDRKGKKRAARSPTPPPSEPIPSTAEVPPPSKRAKRSSATSTTGRYDLRHKSENRAQPDGAAANYSKGRGKAGALELGDPVIEKKMPKKANPRQKRTGPSGSSSDRTKKGDTAARHLVGNELDDESLWIDESSSSAHRAALLDDEDDDENMEGSEHDENGDEDVEEDDDDEEDGDEDGEENTGPGFRGSGGAGGNAYDRLARLATESGLNMDEATAAALFGPGFRAFGGIMSGLSNRFKRLKNNLQSKNIGTRLGALRECSELLLVSNEDTLGGTFSPTSFATEFVAILNGKPNINNEAECEDEKPGMDEMDEDAQLAAALALSSGGAMPVLGGGGGEDDMECQLLACRCLAHLMEALPGSGHTLVHLGAVPVLCSKLTEISYIELAEQTLSTLEKISAEYPAAIAREGGLGALLGYLPFFSTNVQRTAVTAAANCCRNISSEHYNQVKEVFPILRDTLSSGDQRLVEQATLAVVRTIEAYRHNAEHLEGLLDVPTVTAVNALLMPSGGSPLLSPSTYTHLLKALTTSARGSPKVSIAFLEAGMTTTIYQILTGVLPPSHDEDEQGNSSGGQGLAGGVADMAVLQNLAHRPKDQVEEALALICELLPPAPRDGVFDSKGYTEKSLAKARKGRKSDRSERPEKPTRRSSRVADVTASPGDSTGPSTPPVGGNATLSTVGDPTTPTAGSSLSRETTISKVRNNVEVQTEQRLELLKSNPILTGRFIKAVVPVLVDVHAASVMSRVRTKVLTGLVKAIAFAEPAELRATLKSVPMASFLCAIISARDNPIFVLHALQIVELLATKLPDVYQASFLREGVVFEIDALADTETSKEKASREAAAVKTEPEEATTPTAEPSSNALAPMVSEDLKPLLAISGLPSALALLAESSSNPSTPKKSSSSSFLDPNDANIIRARMLKAKKVFEAGGDHKHAASKVLDDIALLVQKLCRSESSEAELRDTLRAIASQFCSADQALSSFELLKSGLVDGFLDFVDVDGDVSSSDRRAMLSEIFSDTTLSNPSPLTMLVKRLHESLGRLENFEVETAFGGGSDPARPSASSLSRTMRIRLQADDGEDVPKHVSTLTVTIQAIAPMQALHDYLRPRVADANYGNGLSRMFAAYAAGMPGRGPSGSGTSRLLDALASASGSASRPVAAASDPRLTLGAPVTTGKSEEVPQRGGTAESATGTSKSPKVQRRRSARLSAQGVTAGGESGAAVPAPQASSPTTATAAMSSSAPEPTILPDLPMDMDFDDDYSEEDYDAEVFDEDMDEEIARPTERVVNMSVAPDGSRLEAKTPEGTRVATPQQNPLSSAAAGISGGGLTTPRTASYAGAVKTAPVDWHLEFFINGNAVSLEDTIYGAVHKNQDTIHSGNSYGGVFNLPVTIKFKKVDGPGGDKPPVEALSPASVTSTFPAGLEPGTPTSKILRLLRVVHNLSVEGRETVGAIGTADTQLDEKLFVNNKLTAKLTRQLEETMIVASNCLPEWAVELPKHFSFLFPFDTRYSFLQSTSFGYGRLISRSQSGQSSRNNSRRDDVSHLARLVRQKVRISRSQLLESCAKVLELYGTSSGILEVEYFDEIGTGLGPTLEFYSLASKEFAKRALMLWRDEDESKEGIYVYHPRGLFPSPLIGEDSANGTRLSWYKTLGLFTGRALLDSRIIDVNLNKVFLKLILGKPVKKNISTLKAVDSTLARSLERLQAYLYARREIEALMLPASSRRNKLAALTVGGAKLADLSLDFTLPGYDIELKQRGAHIDVDDSNLEEYLEKVLDFTLGSGVAAQVKAFQEGFSMIFSIRDMQIFSPEELGLLFGNAEEDWSRETLEQALKADHGYNLDSRAVQNLIDVMVSYDKDERRQFLQFITGAPKLPIGGFRGLTPPFTVVRKPHEPPFRADDYLPSVMTCAQYLKMPDYSTKEILAAQIQRAMRDGGGSFHLS</sequence>
<feature type="region of interest" description="Disordered" evidence="7">
    <location>
        <begin position="45"/>
        <end position="82"/>
    </location>
</feature>
<dbReference type="InterPro" id="IPR000569">
    <property type="entry name" value="HECT_dom"/>
</dbReference>
<dbReference type="PANTHER" id="PTHR45670:SF1">
    <property type="entry name" value="E3 UBIQUITIN-PROTEIN LIGASE HECTD1"/>
    <property type="match status" value="1"/>
</dbReference>
<dbReference type="PROSITE" id="PS50237">
    <property type="entry name" value="HECT"/>
    <property type="match status" value="1"/>
</dbReference>
<keyword evidence="4" id="KW-0808">Transferase</keyword>
<evidence type="ECO:0000256" key="4">
    <source>
        <dbReference type="ARBA" id="ARBA00022679"/>
    </source>
</evidence>
<organism evidence="9 10">
    <name type="scientific">Kwoniella newhampshirensis</name>
    <dbReference type="NCBI Taxonomy" id="1651941"/>
    <lineage>
        <taxon>Eukaryota</taxon>
        <taxon>Fungi</taxon>
        <taxon>Dikarya</taxon>
        <taxon>Basidiomycota</taxon>
        <taxon>Agaricomycotina</taxon>
        <taxon>Tremellomycetes</taxon>
        <taxon>Tremellales</taxon>
        <taxon>Cryptococcaceae</taxon>
        <taxon>Kwoniella</taxon>
    </lineage>
</organism>
<keyword evidence="5 6" id="KW-0833">Ubl conjugation pathway</keyword>
<feature type="compositionally biased region" description="Basic and acidic residues" evidence="7">
    <location>
        <begin position="791"/>
        <end position="803"/>
    </location>
</feature>
<feature type="active site" description="Glycyl thioester intermediate" evidence="6">
    <location>
        <position position="2076"/>
    </location>
</feature>
<feature type="compositionally biased region" description="Polar residues" evidence="7">
    <location>
        <begin position="67"/>
        <end position="76"/>
    </location>
</feature>
<dbReference type="Pfam" id="PF00632">
    <property type="entry name" value="HECT"/>
    <property type="match status" value="1"/>
</dbReference>
<dbReference type="Gene3D" id="3.30.2410.10">
    <property type="entry name" value="Hect, E3 ligase catalytic domain"/>
    <property type="match status" value="1"/>
</dbReference>
<dbReference type="InterPro" id="IPR045322">
    <property type="entry name" value="HECTD1/TRIP12-like"/>
</dbReference>
<protein>
    <recommendedName>
        <fullName evidence="3">HECT-type E3 ubiquitin transferase</fullName>
        <ecNumber evidence="3">2.3.2.26</ecNumber>
    </recommendedName>
</protein>
<evidence type="ECO:0000259" key="8">
    <source>
        <dbReference type="PROSITE" id="PS50237"/>
    </source>
</evidence>
<feature type="region of interest" description="Disordered" evidence="7">
    <location>
        <begin position="1324"/>
        <end position="1429"/>
    </location>
</feature>
<dbReference type="InterPro" id="IPR035983">
    <property type="entry name" value="Hect_E3_ubiquitin_ligase"/>
</dbReference>
<name>A0AAW0Z004_9TREE</name>
<comment type="catalytic activity">
    <reaction evidence="1">
        <text>S-ubiquitinyl-[E2 ubiquitin-conjugating enzyme]-L-cysteine + [acceptor protein]-L-lysine = [E2 ubiquitin-conjugating enzyme]-L-cysteine + N(6)-ubiquitinyl-[acceptor protein]-L-lysine.</text>
        <dbReference type="EC" id="2.3.2.26"/>
    </reaction>
</comment>
<dbReference type="EMBL" id="JBCAWK010000005">
    <property type="protein sequence ID" value="KAK8858675.1"/>
    <property type="molecule type" value="Genomic_DNA"/>
</dbReference>
<evidence type="ECO:0000256" key="1">
    <source>
        <dbReference type="ARBA" id="ARBA00000885"/>
    </source>
</evidence>
<dbReference type="InterPro" id="IPR057948">
    <property type="entry name" value="TPR_TRIP12_N"/>
</dbReference>
<evidence type="ECO:0000313" key="9">
    <source>
        <dbReference type="EMBL" id="KAK8858675.1"/>
    </source>
</evidence>
<keyword evidence="10" id="KW-1185">Reference proteome</keyword>
<dbReference type="SUPFAM" id="SSF56204">
    <property type="entry name" value="Hect, E3 ligase catalytic domain"/>
    <property type="match status" value="1"/>
</dbReference>
<feature type="compositionally biased region" description="Polar residues" evidence="7">
    <location>
        <begin position="95"/>
        <end position="109"/>
    </location>
</feature>
<dbReference type="Pfam" id="PF25579">
    <property type="entry name" value="TPR_TRIP12_N"/>
    <property type="match status" value="1"/>
</dbReference>
<evidence type="ECO:0000256" key="3">
    <source>
        <dbReference type="ARBA" id="ARBA00012485"/>
    </source>
</evidence>
<feature type="compositionally biased region" description="Acidic residues" evidence="7">
    <location>
        <begin position="321"/>
        <end position="330"/>
    </location>
</feature>
<dbReference type="RefSeq" id="XP_066803516.1">
    <property type="nucleotide sequence ID" value="XM_066946015.1"/>
</dbReference>
<feature type="compositionally biased region" description="Low complexity" evidence="7">
    <location>
        <begin position="1390"/>
        <end position="1421"/>
    </location>
</feature>
<feature type="compositionally biased region" description="Polar residues" evidence="7">
    <location>
        <begin position="1358"/>
        <end position="1367"/>
    </location>
</feature>
<dbReference type="KEGG" id="kne:92180162"/>
<feature type="compositionally biased region" description="Basic and acidic residues" evidence="7">
    <location>
        <begin position="283"/>
        <end position="292"/>
    </location>
</feature>
<feature type="compositionally biased region" description="Low complexity" evidence="7">
    <location>
        <begin position="1014"/>
        <end position="1032"/>
    </location>
</feature>
<dbReference type="GO" id="GO:0061630">
    <property type="term" value="F:ubiquitin protein ligase activity"/>
    <property type="evidence" value="ECO:0007669"/>
    <property type="project" value="UniProtKB-EC"/>
</dbReference>
<feature type="region of interest" description="Disordered" evidence="7">
    <location>
        <begin position="1"/>
        <end position="27"/>
    </location>
</feature>
<feature type="compositionally biased region" description="Acidic residues" evidence="7">
    <location>
        <begin position="336"/>
        <end position="358"/>
    </location>
</feature>
<dbReference type="EC" id="2.3.2.26" evidence="3"/>
<evidence type="ECO:0000256" key="6">
    <source>
        <dbReference type="PROSITE-ProRule" id="PRU00104"/>
    </source>
</evidence>
<feature type="compositionally biased region" description="Basic residues" evidence="7">
    <location>
        <begin position="264"/>
        <end position="274"/>
    </location>
</feature>
<feature type="region of interest" description="Disordered" evidence="7">
    <location>
        <begin position="1007"/>
        <end position="1036"/>
    </location>
</feature>
<comment type="similarity">
    <text evidence="2">Belongs to the UPL family. K-HECT subfamily.</text>
</comment>
<feature type="compositionally biased region" description="Polar residues" evidence="7">
    <location>
        <begin position="45"/>
        <end position="54"/>
    </location>
</feature>
<dbReference type="SUPFAM" id="SSF48371">
    <property type="entry name" value="ARM repeat"/>
    <property type="match status" value="1"/>
</dbReference>
<dbReference type="InterPro" id="IPR016024">
    <property type="entry name" value="ARM-type_fold"/>
</dbReference>
<feature type="region of interest" description="Disordered" evidence="7">
    <location>
        <begin position="1465"/>
        <end position="1494"/>
    </location>
</feature>
<evidence type="ECO:0000256" key="7">
    <source>
        <dbReference type="SAM" id="MobiDB-lite"/>
    </source>
</evidence>
<comment type="caution">
    <text evidence="9">The sequence shown here is derived from an EMBL/GenBank/DDBJ whole genome shotgun (WGS) entry which is preliminary data.</text>
</comment>
<evidence type="ECO:0000313" key="10">
    <source>
        <dbReference type="Proteomes" id="UP001388673"/>
    </source>
</evidence>
<dbReference type="InterPro" id="IPR011989">
    <property type="entry name" value="ARM-like"/>
</dbReference>
<feature type="compositionally biased region" description="Basic and acidic residues" evidence="7">
    <location>
        <begin position="224"/>
        <end position="234"/>
    </location>
</feature>
<dbReference type="GO" id="GO:0043161">
    <property type="term" value="P:proteasome-mediated ubiquitin-dependent protein catabolic process"/>
    <property type="evidence" value="ECO:0007669"/>
    <property type="project" value="TreeGrafter"/>
</dbReference>
<feature type="region of interest" description="Disordered" evidence="7">
    <location>
        <begin position="95"/>
        <end position="134"/>
    </location>
</feature>
<dbReference type="Proteomes" id="UP001388673">
    <property type="component" value="Unassembled WGS sequence"/>
</dbReference>
<feature type="compositionally biased region" description="Polar residues" evidence="7">
    <location>
        <begin position="850"/>
        <end position="869"/>
    </location>
</feature>
<dbReference type="PANTHER" id="PTHR45670">
    <property type="entry name" value="E3 UBIQUITIN-PROTEIN LIGASE TRIP12"/>
    <property type="match status" value="1"/>
</dbReference>
<feature type="region of interest" description="Disordered" evidence="7">
    <location>
        <begin position="321"/>
        <end position="371"/>
    </location>
</feature>
<dbReference type="GeneID" id="92180162"/>
<feature type="compositionally biased region" description="Polar residues" evidence="7">
    <location>
        <begin position="156"/>
        <end position="172"/>
    </location>
</feature>
<feature type="compositionally biased region" description="Low complexity" evidence="7">
    <location>
        <begin position="832"/>
        <end position="848"/>
    </location>
</feature>
<feature type="domain" description="HECT" evidence="8">
    <location>
        <begin position="1759"/>
        <end position="2109"/>
    </location>
</feature>
<accession>A0AAW0Z004</accession>
<proteinExistence type="inferred from homology"/>
<feature type="compositionally biased region" description="Basic and acidic residues" evidence="7">
    <location>
        <begin position="812"/>
        <end position="822"/>
    </location>
</feature>